<dbReference type="Gene3D" id="3.40.140.10">
    <property type="entry name" value="Cytidine Deaminase, domain 2"/>
    <property type="match status" value="1"/>
</dbReference>
<name>A0A7W5GG74_9MICO</name>
<comment type="caution">
    <text evidence="2">The sequence shown here is derived from an EMBL/GenBank/DDBJ whole genome shotgun (WGS) entry which is preliminary data.</text>
</comment>
<evidence type="ECO:0000313" key="2">
    <source>
        <dbReference type="EMBL" id="MBB3158575.1"/>
    </source>
</evidence>
<evidence type="ECO:0000313" key="3">
    <source>
        <dbReference type="Proteomes" id="UP000543579"/>
    </source>
</evidence>
<accession>A0A7W5GG74</accession>
<feature type="domain" description="CMP/dCMP-type deaminase" evidence="1">
    <location>
        <begin position="8"/>
        <end position="114"/>
    </location>
</feature>
<protein>
    <submittedName>
        <fullName evidence="2">tRNA(Arg) A34 adenosine deaminase TadA</fullName>
    </submittedName>
</protein>
<organism evidence="2 3">
    <name type="scientific">Microbacterium proteolyticum</name>
    <dbReference type="NCBI Taxonomy" id="1572644"/>
    <lineage>
        <taxon>Bacteria</taxon>
        <taxon>Bacillati</taxon>
        <taxon>Actinomycetota</taxon>
        <taxon>Actinomycetes</taxon>
        <taxon>Micrococcales</taxon>
        <taxon>Microbacteriaceae</taxon>
        <taxon>Microbacterium</taxon>
    </lineage>
</organism>
<dbReference type="EMBL" id="JACHXY010000002">
    <property type="protein sequence ID" value="MBB3158575.1"/>
    <property type="molecule type" value="Genomic_DNA"/>
</dbReference>
<dbReference type="GO" id="GO:0002100">
    <property type="term" value="P:tRNA wobble adenosine to inosine editing"/>
    <property type="evidence" value="ECO:0007669"/>
    <property type="project" value="InterPro"/>
</dbReference>
<dbReference type="InterPro" id="IPR002125">
    <property type="entry name" value="CMP_dCMP_dom"/>
</dbReference>
<dbReference type="Proteomes" id="UP000543579">
    <property type="component" value="Unassembled WGS sequence"/>
</dbReference>
<proteinExistence type="predicted"/>
<reference evidence="2 3" key="1">
    <citation type="submission" date="2020-08" db="EMBL/GenBank/DDBJ databases">
        <title>Genomic Encyclopedia of Type Strains, Phase III (KMG-III): the genomes of soil and plant-associated and newly described type strains.</title>
        <authorList>
            <person name="Whitman W."/>
        </authorList>
    </citation>
    <scope>NUCLEOTIDE SEQUENCE [LARGE SCALE GENOMIC DNA]</scope>
    <source>
        <strain evidence="2 3">CECT 8356</strain>
    </source>
</reference>
<sequence>MDDIDALKRCLELATEAVNAGDDAFGSLLVDGDGRVLREERNTVGRGDPTAHPEIALVRWAVAHYAAAERASMTVYTSGEHCAMCAAAHAWAGLGPIVFAGSTAQLTQWRSSWGAAPAPIRPLAIEDVAPGIVSRGPFEELAAELEHLHLQVARR</sequence>
<evidence type="ECO:0000259" key="1">
    <source>
        <dbReference type="PROSITE" id="PS51747"/>
    </source>
</evidence>
<dbReference type="RefSeq" id="WP_183419986.1">
    <property type="nucleotide sequence ID" value="NZ_JACHXY010000002.1"/>
</dbReference>
<dbReference type="GO" id="GO:0052717">
    <property type="term" value="F:tRNA-specific adenosine-34 deaminase activity"/>
    <property type="evidence" value="ECO:0007669"/>
    <property type="project" value="UniProtKB-EC"/>
</dbReference>
<dbReference type="InterPro" id="IPR058535">
    <property type="entry name" value="MafB19-deam"/>
</dbReference>
<dbReference type="PROSITE" id="PS51747">
    <property type="entry name" value="CYT_DCMP_DEAMINASES_2"/>
    <property type="match status" value="1"/>
</dbReference>
<dbReference type="InterPro" id="IPR016193">
    <property type="entry name" value="Cytidine_deaminase-like"/>
</dbReference>
<gene>
    <name evidence="2" type="ORF">FHS07_002271</name>
</gene>
<dbReference type="Pfam" id="PF14437">
    <property type="entry name" value="MafB19-deam"/>
    <property type="match status" value="1"/>
</dbReference>
<dbReference type="AlphaFoldDB" id="A0A7W5GG74"/>
<dbReference type="SUPFAM" id="SSF53927">
    <property type="entry name" value="Cytidine deaminase-like"/>
    <property type="match status" value="1"/>
</dbReference>